<evidence type="ECO:0000256" key="1">
    <source>
        <dbReference type="ARBA" id="ARBA00004604"/>
    </source>
</evidence>
<keyword evidence="3" id="KW-0539">Nucleus</keyword>
<dbReference type="GO" id="GO:0005730">
    <property type="term" value="C:nucleolus"/>
    <property type="evidence" value="ECO:0007669"/>
    <property type="project" value="UniProtKB-SubCell"/>
</dbReference>
<dbReference type="EMBL" id="PDCK01000039">
    <property type="protein sequence ID" value="PRQ60699.1"/>
    <property type="molecule type" value="Genomic_DNA"/>
</dbReference>
<reference evidence="5 6" key="1">
    <citation type="journal article" date="2018" name="Nat. Genet.">
        <title>The Rosa genome provides new insights in the design of modern roses.</title>
        <authorList>
            <person name="Bendahmane M."/>
        </authorList>
    </citation>
    <scope>NUCLEOTIDE SEQUENCE [LARGE SCALE GENOMIC DNA]</scope>
    <source>
        <strain evidence="6">cv. Old Blush</strain>
    </source>
</reference>
<dbReference type="Gramene" id="PRQ60699">
    <property type="protein sequence ID" value="PRQ60699"/>
    <property type="gene ID" value="RchiOBHm_Chr1g0384141"/>
</dbReference>
<dbReference type="InterPro" id="IPR036612">
    <property type="entry name" value="KH_dom_type_1_sf"/>
</dbReference>
<comment type="caution">
    <text evidence="5">The sequence shown here is derived from an EMBL/GenBank/DDBJ whole genome shotgun (WGS) entry which is preliminary data.</text>
</comment>
<accession>A0A2P6SPT0</accession>
<dbReference type="GO" id="GO:0003723">
    <property type="term" value="F:RNA binding"/>
    <property type="evidence" value="ECO:0007669"/>
    <property type="project" value="UniProtKB-KW"/>
</dbReference>
<protein>
    <recommendedName>
        <fullName evidence="4">KRR1 small subunit processome component first KH domain-containing protein</fullName>
    </recommendedName>
</protein>
<evidence type="ECO:0000259" key="4">
    <source>
        <dbReference type="Pfam" id="PF17903"/>
    </source>
</evidence>
<evidence type="ECO:0000313" key="6">
    <source>
        <dbReference type="Proteomes" id="UP000238479"/>
    </source>
</evidence>
<dbReference type="GO" id="GO:0042254">
    <property type="term" value="P:ribosome biogenesis"/>
    <property type="evidence" value="ECO:0007669"/>
    <property type="project" value="UniProtKB-ARBA"/>
</dbReference>
<feature type="domain" description="KRR1 small subunit processome component first KH" evidence="4">
    <location>
        <begin position="27"/>
        <end position="85"/>
    </location>
</feature>
<comment type="subcellular location">
    <subcellularLocation>
        <location evidence="1">Nucleus</location>
        <location evidence="1">Nucleolus</location>
    </subcellularLocation>
</comment>
<dbReference type="Pfam" id="PF17903">
    <property type="entry name" value="KH_KRR1_1st"/>
    <property type="match status" value="1"/>
</dbReference>
<evidence type="ECO:0000313" key="5">
    <source>
        <dbReference type="EMBL" id="PRQ60699.1"/>
    </source>
</evidence>
<organism evidence="5 6">
    <name type="scientific">Rosa chinensis</name>
    <name type="common">China rose</name>
    <dbReference type="NCBI Taxonomy" id="74649"/>
    <lineage>
        <taxon>Eukaryota</taxon>
        <taxon>Viridiplantae</taxon>
        <taxon>Streptophyta</taxon>
        <taxon>Embryophyta</taxon>
        <taxon>Tracheophyta</taxon>
        <taxon>Spermatophyta</taxon>
        <taxon>Magnoliopsida</taxon>
        <taxon>eudicotyledons</taxon>
        <taxon>Gunneridae</taxon>
        <taxon>Pentapetalae</taxon>
        <taxon>rosids</taxon>
        <taxon>fabids</taxon>
        <taxon>Rosales</taxon>
        <taxon>Rosaceae</taxon>
        <taxon>Rosoideae</taxon>
        <taxon>Rosoideae incertae sedis</taxon>
        <taxon>Rosa</taxon>
    </lineage>
</organism>
<dbReference type="Proteomes" id="UP000238479">
    <property type="component" value="Chromosome 1"/>
</dbReference>
<keyword evidence="2" id="KW-0694">RNA-binding</keyword>
<name>A0A2P6SPT0_ROSCH</name>
<keyword evidence="6" id="KW-1185">Reference proteome</keyword>
<dbReference type="InterPro" id="IPR041174">
    <property type="entry name" value="KRR1-like_KH1"/>
</dbReference>
<evidence type="ECO:0000256" key="2">
    <source>
        <dbReference type="ARBA" id="ARBA00022884"/>
    </source>
</evidence>
<dbReference type="Gene3D" id="3.30.1370.10">
    <property type="entry name" value="K Homology domain, type 1"/>
    <property type="match status" value="1"/>
</dbReference>
<dbReference type="AlphaFoldDB" id="A0A2P6SPT0"/>
<sequence length="190" mass="21608">MDENSQKLDNTGYESMTLLFKKQGLCKEENLNQVWKKEVETVFESHGLSCELNWDECKMTVSATERTQDRRIIYRGARALCVLACGLGTEWVEPIVSGSVHSDVMKITIPDGMTEDDFSSKYHDFIFKFEDKFGLPRKLSCFVLYQEAAVVVLSDKAGSTSIVRNLVTSCLLGDDPFDEDHFHELFLDDV</sequence>
<gene>
    <name evidence="5" type="ORF">RchiOBHm_Chr1g0384141</name>
</gene>
<evidence type="ECO:0000256" key="3">
    <source>
        <dbReference type="ARBA" id="ARBA00023242"/>
    </source>
</evidence>
<proteinExistence type="predicted"/>